<dbReference type="GO" id="GO:0008270">
    <property type="term" value="F:zinc ion binding"/>
    <property type="evidence" value="ECO:0007669"/>
    <property type="project" value="InterPro"/>
</dbReference>
<evidence type="ECO:0000313" key="3">
    <source>
        <dbReference type="Proteomes" id="UP000564836"/>
    </source>
</evidence>
<evidence type="ECO:0008006" key="4">
    <source>
        <dbReference type="Google" id="ProtNLM"/>
    </source>
</evidence>
<reference evidence="2 3" key="3">
    <citation type="journal article" date="2022" name="Int. J. Syst. Evol. Microbiol.">
        <title>Strains of Bradyrhizobium barranii sp. nov. associated with legumes native to Canada are symbionts of soybeans and belong to different subspecies (subsp. barranii subsp. nov. and subsp. apii subsp. nov.) and symbiovars (sv. glycinearum and sv. septentrionale).</title>
        <authorList>
            <person name="Bromfield E.S.P."/>
            <person name="Cloutier S."/>
            <person name="Wasai-Hara S."/>
            <person name="Minamisawa K."/>
        </authorList>
    </citation>
    <scope>NUCLEOTIDE SEQUENCE [LARGE SCALE GENOMIC DNA]</scope>
    <source>
        <strain evidence="2 3">323S2</strain>
    </source>
</reference>
<gene>
    <name evidence="2" type="ORF">G6321_00003460</name>
    <name evidence="1" type="ORF">G6321_14685</name>
</gene>
<evidence type="ECO:0000313" key="2">
    <source>
        <dbReference type="EMBL" id="UGX94304.1"/>
    </source>
</evidence>
<organism evidence="1">
    <name type="scientific">Bradyrhizobium barranii subsp. barranii</name>
    <dbReference type="NCBI Taxonomy" id="2823807"/>
    <lineage>
        <taxon>Bacteria</taxon>
        <taxon>Pseudomonadati</taxon>
        <taxon>Pseudomonadota</taxon>
        <taxon>Alphaproteobacteria</taxon>
        <taxon>Hyphomicrobiales</taxon>
        <taxon>Nitrobacteraceae</taxon>
        <taxon>Bradyrhizobium</taxon>
        <taxon>Bradyrhizobium barranii</taxon>
    </lineage>
</organism>
<dbReference type="EMBL" id="CP088280">
    <property type="protein sequence ID" value="UGX94304.1"/>
    <property type="molecule type" value="Genomic_DNA"/>
</dbReference>
<dbReference type="InterPro" id="IPR036875">
    <property type="entry name" value="Znf_CCHC_sf"/>
</dbReference>
<protein>
    <recommendedName>
        <fullName evidence="4">CCHC-type domain-containing protein</fullName>
    </recommendedName>
</protein>
<proteinExistence type="predicted"/>
<accession>A0A7Z0TQ34</accession>
<name>A0A7Z0TQ34_9BRAD</name>
<dbReference type="Proteomes" id="UP000564836">
    <property type="component" value="Chromosome"/>
</dbReference>
<evidence type="ECO:0000313" key="1">
    <source>
        <dbReference type="EMBL" id="NYY89629.1"/>
    </source>
</evidence>
<dbReference type="EMBL" id="JACBFH010000001">
    <property type="protein sequence ID" value="NYY89629.1"/>
    <property type="molecule type" value="Genomic_DNA"/>
</dbReference>
<dbReference type="AlphaFoldDB" id="A0A7Z0TQ34"/>
<dbReference type="GO" id="GO:0003676">
    <property type="term" value="F:nucleic acid binding"/>
    <property type="evidence" value="ECO:0007669"/>
    <property type="project" value="InterPro"/>
</dbReference>
<reference evidence="1" key="2">
    <citation type="submission" date="2020-06" db="EMBL/GenBank/DDBJ databases">
        <title>Whole Genome Sequence of Bradyrhizobium sp. Strain 323S2.</title>
        <authorList>
            <person name="Bromfield E.S.P."/>
        </authorList>
    </citation>
    <scope>NUCLEOTIDE SEQUENCE [LARGE SCALE GENOMIC DNA]</scope>
    <source>
        <strain evidence="1">323S2</strain>
    </source>
</reference>
<sequence>MNLTRSNAVLSSDRKEVVWMGLDSKIARVKELIAKREELDAELSGLLGGAGRERRISRCSICDEPGHRASTCPSKAADAPN</sequence>
<dbReference type="RefSeq" id="WP_166345939.1">
    <property type="nucleotide sequence ID" value="NZ_CP088280.1"/>
</dbReference>
<dbReference type="SUPFAM" id="SSF57756">
    <property type="entry name" value="Retrovirus zinc finger-like domains"/>
    <property type="match status" value="1"/>
</dbReference>
<reference evidence="2 3" key="1">
    <citation type="journal article" date="2017" name="Syst. Appl. Microbiol.">
        <title>Soybeans inoculated with root zone soils of Canadian native legumes harbour diverse and novel Bradyrhizobium spp. that possess agricultural potential.</title>
        <authorList>
            <person name="Bromfield E.S.P."/>
            <person name="Cloutier S."/>
            <person name="Tambong J.T."/>
            <person name="Tran Thi T.V."/>
        </authorList>
    </citation>
    <scope>NUCLEOTIDE SEQUENCE [LARGE SCALE GENOMIC DNA]</scope>
    <source>
        <strain evidence="2 3">323S2</strain>
    </source>
</reference>